<proteinExistence type="predicted"/>
<reference evidence="2" key="1">
    <citation type="journal article" date="2009" name="Nature">
        <title>Genome sequence and analysis of the Irish potato famine pathogen Phytophthora infestans.</title>
        <authorList>
            <consortium name="The Broad Institute Genome Sequencing Platform"/>
            <person name="Haas B.J."/>
            <person name="Kamoun S."/>
            <person name="Zody M.C."/>
            <person name="Jiang R.H."/>
            <person name="Handsaker R.E."/>
            <person name="Cano L.M."/>
            <person name="Grabherr M."/>
            <person name="Kodira C.D."/>
            <person name="Raffaele S."/>
            <person name="Torto-Alalibo T."/>
            <person name="Bozkurt T.O."/>
            <person name="Ah-Fong A.M."/>
            <person name="Alvarado L."/>
            <person name="Anderson V.L."/>
            <person name="Armstrong M.R."/>
            <person name="Avrova A."/>
            <person name="Baxter L."/>
            <person name="Beynon J."/>
            <person name="Boevink P.C."/>
            <person name="Bollmann S.R."/>
            <person name="Bos J.I."/>
            <person name="Bulone V."/>
            <person name="Cai G."/>
            <person name="Cakir C."/>
            <person name="Carrington J.C."/>
            <person name="Chawner M."/>
            <person name="Conti L."/>
            <person name="Costanzo S."/>
            <person name="Ewan R."/>
            <person name="Fahlgren N."/>
            <person name="Fischbach M.A."/>
            <person name="Fugelstad J."/>
            <person name="Gilroy E.M."/>
            <person name="Gnerre S."/>
            <person name="Green P.J."/>
            <person name="Grenville-Briggs L.J."/>
            <person name="Griffith J."/>
            <person name="Grunwald N.J."/>
            <person name="Horn K."/>
            <person name="Horner N.R."/>
            <person name="Hu C.H."/>
            <person name="Huitema E."/>
            <person name="Jeong D.H."/>
            <person name="Jones A.M."/>
            <person name="Jones J.D."/>
            <person name="Jones R.W."/>
            <person name="Karlsson E.K."/>
            <person name="Kunjeti S.G."/>
            <person name="Lamour K."/>
            <person name="Liu Z."/>
            <person name="Ma L."/>
            <person name="Maclean D."/>
            <person name="Chibucos M.C."/>
            <person name="McDonald H."/>
            <person name="McWalters J."/>
            <person name="Meijer H.J."/>
            <person name="Morgan W."/>
            <person name="Morris P.F."/>
            <person name="Munro C.A."/>
            <person name="O'Neill K."/>
            <person name="Ospina-Giraldo M."/>
            <person name="Pinzon A."/>
            <person name="Pritchard L."/>
            <person name="Ramsahoye B."/>
            <person name="Ren Q."/>
            <person name="Restrepo S."/>
            <person name="Roy S."/>
            <person name="Sadanandom A."/>
            <person name="Savidor A."/>
            <person name="Schornack S."/>
            <person name="Schwartz D.C."/>
            <person name="Schumann U.D."/>
            <person name="Schwessinger B."/>
            <person name="Seyer L."/>
            <person name="Sharpe T."/>
            <person name="Silvar C."/>
            <person name="Song J."/>
            <person name="Studholme D.J."/>
            <person name="Sykes S."/>
            <person name="Thines M."/>
            <person name="van de Vondervoort P.J."/>
            <person name="Phuntumart V."/>
            <person name="Wawra S."/>
            <person name="Weide R."/>
            <person name="Win J."/>
            <person name="Young C."/>
            <person name="Zhou S."/>
            <person name="Fry W."/>
            <person name="Meyers B.C."/>
            <person name="van West P."/>
            <person name="Ristaino J."/>
            <person name="Govers F."/>
            <person name="Birch P.R."/>
            <person name="Whisson S.C."/>
            <person name="Judelson H.S."/>
            <person name="Nusbaum C."/>
        </authorList>
    </citation>
    <scope>NUCLEOTIDE SEQUENCE [LARGE SCALE GENOMIC DNA]</scope>
    <source>
        <strain evidence="2">T30-4</strain>
    </source>
</reference>
<dbReference type="HOGENOM" id="CLU_1963876_0_0_1"/>
<organism evidence="1 2">
    <name type="scientific">Phytophthora infestans (strain T30-4)</name>
    <name type="common">Potato late blight agent</name>
    <dbReference type="NCBI Taxonomy" id="403677"/>
    <lineage>
        <taxon>Eukaryota</taxon>
        <taxon>Sar</taxon>
        <taxon>Stramenopiles</taxon>
        <taxon>Oomycota</taxon>
        <taxon>Peronosporomycetes</taxon>
        <taxon>Peronosporales</taxon>
        <taxon>Peronosporaceae</taxon>
        <taxon>Phytophthora</taxon>
    </lineage>
</organism>
<sequence length="128" mass="14435">MSHNFELRLGQFLSRMETQQTERNASQVQLLAAKVEACERALPRFEARLDMLTDRVAAGSAQLSKLQSDVALQLQHIRQEALTQQMNNPYSQLSPTASLTSRMQSQVDELVSGRVQASEERLYADVEL</sequence>
<dbReference type="Proteomes" id="UP000006643">
    <property type="component" value="Unassembled WGS sequence"/>
</dbReference>
<protein>
    <submittedName>
        <fullName evidence="1">Uncharacterized protein</fullName>
    </submittedName>
</protein>
<gene>
    <name evidence="1" type="ORF">PITG_15099</name>
</gene>
<name>D0NRN4_PHYIT</name>
<dbReference type="InParanoid" id="D0NRN4"/>
<accession>D0NRN4</accession>
<dbReference type="GeneID" id="9475988"/>
<evidence type="ECO:0000313" key="2">
    <source>
        <dbReference type="Proteomes" id="UP000006643"/>
    </source>
</evidence>
<dbReference type="RefSeq" id="XP_002898269.1">
    <property type="nucleotide sequence ID" value="XM_002898223.1"/>
</dbReference>
<keyword evidence="2" id="KW-1185">Reference proteome</keyword>
<dbReference type="EMBL" id="DS028155">
    <property type="protein sequence ID" value="EEY63384.1"/>
    <property type="molecule type" value="Genomic_DNA"/>
</dbReference>
<evidence type="ECO:0000313" key="1">
    <source>
        <dbReference type="EMBL" id="EEY63384.1"/>
    </source>
</evidence>
<dbReference type="KEGG" id="pif:PITG_15099"/>
<dbReference type="AlphaFoldDB" id="D0NRN4"/>
<dbReference type="VEuPathDB" id="FungiDB:PITG_15099"/>
<dbReference type="OrthoDB" id="120976at2759"/>
<dbReference type="eggNOG" id="ENOG502SI2B">
    <property type="taxonomic scope" value="Eukaryota"/>
</dbReference>